<dbReference type="CDD" id="cd07477">
    <property type="entry name" value="Peptidases_S8_Subtilisin_subset"/>
    <property type="match status" value="1"/>
</dbReference>
<dbReference type="GO" id="GO:0006508">
    <property type="term" value="P:proteolysis"/>
    <property type="evidence" value="ECO:0007669"/>
    <property type="project" value="UniProtKB-KW"/>
</dbReference>
<dbReference type="PROSITE" id="PS00137">
    <property type="entry name" value="SUBTILASE_HIS"/>
    <property type="match status" value="1"/>
</dbReference>
<dbReference type="InterPro" id="IPR023828">
    <property type="entry name" value="Peptidase_S8_Ser-AS"/>
</dbReference>
<dbReference type="PROSITE" id="PS00136">
    <property type="entry name" value="SUBTILASE_ASP"/>
    <property type="match status" value="1"/>
</dbReference>
<name>A0A163G6Y8_9BACL</name>
<dbReference type="PANTHER" id="PTHR43399">
    <property type="entry name" value="SUBTILISIN-RELATED"/>
    <property type="match status" value="1"/>
</dbReference>
<accession>A0A163G6Y8</accession>
<dbReference type="PROSITE" id="PS00138">
    <property type="entry name" value="SUBTILASE_SER"/>
    <property type="match status" value="1"/>
</dbReference>
<feature type="active site" description="Charge relay system" evidence="5">
    <location>
        <position position="249"/>
    </location>
</feature>
<dbReference type="EMBL" id="LWMH01000001">
    <property type="protein sequence ID" value="KZS44767.1"/>
    <property type="molecule type" value="Genomic_DNA"/>
</dbReference>
<gene>
    <name evidence="8" type="ORF">AWU65_01890</name>
</gene>
<dbReference type="InterPro" id="IPR023827">
    <property type="entry name" value="Peptidase_S8_Asp-AS"/>
</dbReference>
<keyword evidence="2 5" id="KW-0645">Protease</keyword>
<dbReference type="InterPro" id="IPR015500">
    <property type="entry name" value="Peptidase_S8_subtilisin-rel"/>
</dbReference>
<dbReference type="PRINTS" id="PR00723">
    <property type="entry name" value="SUBTILISIN"/>
</dbReference>
<evidence type="ECO:0000256" key="6">
    <source>
        <dbReference type="RuleBase" id="RU003355"/>
    </source>
</evidence>
<keyword evidence="4 5" id="KW-0720">Serine protease</keyword>
<dbReference type="SUPFAM" id="SSF52743">
    <property type="entry name" value="Subtilisin-like"/>
    <property type="match status" value="1"/>
</dbReference>
<feature type="domain" description="Peptidase S8/S53" evidence="7">
    <location>
        <begin position="41"/>
        <end position="289"/>
    </location>
</feature>
<keyword evidence="3 5" id="KW-0378">Hydrolase</keyword>
<comment type="caution">
    <text evidence="8">The sequence shown here is derived from an EMBL/GenBank/DDBJ whole genome shotgun (WGS) entry which is preliminary data.</text>
</comment>
<evidence type="ECO:0000313" key="8">
    <source>
        <dbReference type="EMBL" id="KZS44767.1"/>
    </source>
</evidence>
<dbReference type="AlphaFoldDB" id="A0A163G6Y8"/>
<dbReference type="Pfam" id="PF00082">
    <property type="entry name" value="Peptidase_S8"/>
    <property type="match status" value="1"/>
</dbReference>
<dbReference type="Gene3D" id="3.40.50.200">
    <property type="entry name" value="Peptidase S8/S53 domain"/>
    <property type="match status" value="1"/>
</dbReference>
<evidence type="ECO:0000256" key="1">
    <source>
        <dbReference type="ARBA" id="ARBA00011073"/>
    </source>
</evidence>
<sequence length="311" mass="34236">MMDFHQLVSLLNHEVLDSSDEKNNGLDMIHVHHFWNRGIFGSGVVIAVLDTGIDMSHEDLKENVIGGRNFTQDYQYDPMQFQDEHGHGTHVAGIIAARNDMIDIGVSPKAKLLILKTLANNGNGLINNVIEAIYYAILWRGPNGERVNIITMSLGTKVNNPLLHDAIRYALAHNISVVAASGNDGDGQVTQKYRYPGAYQEVIQVGAVNSTKNLARFSNSNEQLDLVAPGEHIYSTYLNNSYKSLSGTSMAAPFVAGALALIIEESKMLFNRDFSEQEVYAQLIKSTKYLFGQPAIEGNGLLNLSRFLVIG</sequence>
<dbReference type="GO" id="GO:0004252">
    <property type="term" value="F:serine-type endopeptidase activity"/>
    <property type="evidence" value="ECO:0007669"/>
    <property type="project" value="UniProtKB-UniRule"/>
</dbReference>
<dbReference type="InterPro" id="IPR000209">
    <property type="entry name" value="Peptidase_S8/S53_dom"/>
</dbReference>
<dbReference type="RefSeq" id="WP_063477351.1">
    <property type="nucleotide sequence ID" value="NZ_LWMH01000001.1"/>
</dbReference>
<organism evidence="8 9">
    <name type="scientific">Paenibacillus glucanolyticus</name>
    <dbReference type="NCBI Taxonomy" id="59843"/>
    <lineage>
        <taxon>Bacteria</taxon>
        <taxon>Bacillati</taxon>
        <taxon>Bacillota</taxon>
        <taxon>Bacilli</taxon>
        <taxon>Bacillales</taxon>
        <taxon>Paenibacillaceae</taxon>
        <taxon>Paenibacillus</taxon>
    </lineage>
</organism>
<dbReference type="OrthoDB" id="9798386at2"/>
<dbReference type="InterPro" id="IPR051048">
    <property type="entry name" value="Peptidase_S8/S53_subtilisin"/>
</dbReference>
<evidence type="ECO:0000256" key="5">
    <source>
        <dbReference type="PROSITE-ProRule" id="PRU01240"/>
    </source>
</evidence>
<evidence type="ECO:0000256" key="4">
    <source>
        <dbReference type="ARBA" id="ARBA00022825"/>
    </source>
</evidence>
<dbReference type="PANTHER" id="PTHR43399:SF4">
    <property type="entry name" value="CELL WALL-ASSOCIATED PROTEASE"/>
    <property type="match status" value="1"/>
</dbReference>
<proteinExistence type="inferred from homology"/>
<evidence type="ECO:0000313" key="9">
    <source>
        <dbReference type="Proteomes" id="UP000076796"/>
    </source>
</evidence>
<dbReference type="InterPro" id="IPR034202">
    <property type="entry name" value="Subtilisin_Carlsberg-like"/>
</dbReference>
<protein>
    <recommendedName>
        <fullName evidence="7">Peptidase S8/S53 domain-containing protein</fullName>
    </recommendedName>
</protein>
<feature type="active site" description="Charge relay system" evidence="5">
    <location>
        <position position="50"/>
    </location>
</feature>
<evidence type="ECO:0000256" key="3">
    <source>
        <dbReference type="ARBA" id="ARBA00022801"/>
    </source>
</evidence>
<reference evidence="8" key="1">
    <citation type="journal article" date="2016" name="Genome Announc.">
        <title>Draft genomes of two strains of Paenibacillus glucanolyticus with capability to degrade lignocellulose.</title>
        <authorList>
            <person name="Mathews S.L."/>
            <person name="Pawlak J."/>
            <person name="Grunden A.M."/>
        </authorList>
    </citation>
    <scope>NUCLEOTIDE SEQUENCE [LARGE SCALE GENOMIC DNA]</scope>
    <source>
        <strain evidence="8">SLM1</strain>
    </source>
</reference>
<dbReference type="InterPro" id="IPR036852">
    <property type="entry name" value="Peptidase_S8/S53_dom_sf"/>
</dbReference>
<comment type="similarity">
    <text evidence="1 5 6">Belongs to the peptidase S8 family.</text>
</comment>
<keyword evidence="9" id="KW-1185">Reference proteome</keyword>
<dbReference type="InterPro" id="IPR022398">
    <property type="entry name" value="Peptidase_S8_His-AS"/>
</dbReference>
<dbReference type="Proteomes" id="UP000076796">
    <property type="component" value="Unassembled WGS sequence"/>
</dbReference>
<feature type="active site" description="Charge relay system" evidence="5">
    <location>
        <position position="87"/>
    </location>
</feature>
<evidence type="ECO:0000256" key="2">
    <source>
        <dbReference type="ARBA" id="ARBA00022670"/>
    </source>
</evidence>
<dbReference type="PROSITE" id="PS51892">
    <property type="entry name" value="SUBTILASE"/>
    <property type="match status" value="1"/>
</dbReference>
<evidence type="ECO:0000259" key="7">
    <source>
        <dbReference type="Pfam" id="PF00082"/>
    </source>
</evidence>